<dbReference type="RefSeq" id="WP_218284293.1">
    <property type="nucleotide sequence ID" value="NZ_CP076448.1"/>
</dbReference>
<keyword evidence="4 7" id="KW-0812">Transmembrane</keyword>
<gene>
    <name evidence="9" type="primary">phnE</name>
    <name evidence="9" type="ORF">KO353_08750</name>
</gene>
<dbReference type="GO" id="GO:0015416">
    <property type="term" value="F:ABC-type phosphonate transporter activity"/>
    <property type="evidence" value="ECO:0007669"/>
    <property type="project" value="InterPro"/>
</dbReference>
<proteinExistence type="inferred from homology"/>
<accession>A0A975U138</accession>
<evidence type="ECO:0000256" key="5">
    <source>
        <dbReference type="ARBA" id="ARBA00022989"/>
    </source>
</evidence>
<keyword evidence="5 7" id="KW-1133">Transmembrane helix</keyword>
<dbReference type="PANTHER" id="PTHR30043:SF1">
    <property type="entry name" value="ABC TRANSPORT SYSTEM PERMEASE PROTEIN P69"/>
    <property type="match status" value="1"/>
</dbReference>
<sequence length="293" mass="31079">MADAVPLEGSARGQAFAGALARHRRRRSLRSVGAAASFATAVLLAAVVGGFDPARLIAGLPRVGEFLDLLVPPLRPDHLLEDLGEWYWGLGKWLALLADTLLMAFLATALGSLGGAVASFPAAANLTPGPVTYWISRRLLEFARAVPDLVFAIVFVFAFGLGPLAGVLAIALHTLGAQGKLFAEANENIDMKPLEGLRAAGASPREEIVYAVLPQVLPNWISFTFWRFEVNVRSATIIGFVGAGGIGLELYEALRLSYYDDAGAILVLVALTVFAIDGASEALRGRIMQGARQ</sequence>
<evidence type="ECO:0000256" key="7">
    <source>
        <dbReference type="RuleBase" id="RU363032"/>
    </source>
</evidence>
<dbReference type="InterPro" id="IPR000515">
    <property type="entry name" value="MetI-like"/>
</dbReference>
<evidence type="ECO:0000256" key="3">
    <source>
        <dbReference type="ARBA" id="ARBA00022475"/>
    </source>
</evidence>
<reference evidence="9" key="1">
    <citation type="submission" date="2021-06" db="EMBL/GenBank/DDBJ databases">
        <title>Elioraea tepida, sp. nov., a moderately thermophilic aerobic anoxygenic phototrophic bacterium isolated from an alkaline siliceous hot spring mat community in Yellowstone National Park, WY, USA.</title>
        <authorList>
            <person name="Saini M.K."/>
            <person name="Yoshida S."/>
            <person name="Sebastian A."/>
            <person name="Hirose S."/>
            <person name="Hara E."/>
            <person name="Tamaki H."/>
            <person name="Soulier N.T."/>
            <person name="Albert I."/>
            <person name="Hanada S."/>
            <person name="Bryant D.A."/>
            <person name="Tank M."/>
        </authorList>
    </citation>
    <scope>NUCLEOTIDE SEQUENCE</scope>
    <source>
        <strain evidence="9">MS-P2</strain>
    </source>
</reference>
<feature type="transmembrane region" description="Helical" evidence="7">
    <location>
        <begin position="145"/>
        <end position="172"/>
    </location>
</feature>
<dbReference type="Proteomes" id="UP000694001">
    <property type="component" value="Chromosome"/>
</dbReference>
<dbReference type="PANTHER" id="PTHR30043">
    <property type="entry name" value="PHOSPHONATES TRANSPORT SYSTEM PERMEASE PROTEIN"/>
    <property type="match status" value="1"/>
</dbReference>
<keyword evidence="6 7" id="KW-0472">Membrane</keyword>
<dbReference type="GO" id="GO:0005886">
    <property type="term" value="C:plasma membrane"/>
    <property type="evidence" value="ECO:0007669"/>
    <property type="project" value="UniProtKB-SubCell"/>
</dbReference>
<keyword evidence="3" id="KW-1003">Cell membrane</keyword>
<dbReference type="EMBL" id="CP076448">
    <property type="protein sequence ID" value="QXM23433.1"/>
    <property type="molecule type" value="Genomic_DNA"/>
</dbReference>
<keyword evidence="2 7" id="KW-0813">Transport</keyword>
<feature type="domain" description="ABC transmembrane type-1" evidence="8">
    <location>
        <begin position="97"/>
        <end position="277"/>
    </location>
</feature>
<feature type="transmembrane region" description="Helical" evidence="7">
    <location>
        <begin position="32"/>
        <end position="51"/>
    </location>
</feature>
<organism evidence="9 10">
    <name type="scientific">Elioraea tepida</name>
    <dbReference type="NCBI Taxonomy" id="2843330"/>
    <lineage>
        <taxon>Bacteria</taxon>
        <taxon>Pseudomonadati</taxon>
        <taxon>Pseudomonadota</taxon>
        <taxon>Alphaproteobacteria</taxon>
        <taxon>Acetobacterales</taxon>
        <taxon>Elioraeaceae</taxon>
        <taxon>Elioraea</taxon>
    </lineage>
</organism>
<dbReference type="AlphaFoldDB" id="A0A975U138"/>
<name>A0A975U138_9PROT</name>
<feature type="transmembrane region" description="Helical" evidence="7">
    <location>
        <begin position="262"/>
        <end position="283"/>
    </location>
</feature>
<dbReference type="PROSITE" id="PS50928">
    <property type="entry name" value="ABC_TM1"/>
    <property type="match status" value="1"/>
</dbReference>
<evidence type="ECO:0000256" key="6">
    <source>
        <dbReference type="ARBA" id="ARBA00023136"/>
    </source>
</evidence>
<dbReference type="InterPro" id="IPR005769">
    <property type="entry name" value="PhnE/PtxC"/>
</dbReference>
<dbReference type="KEGG" id="elio:KO353_08750"/>
<protein>
    <submittedName>
        <fullName evidence="9">Phosphonate ABC transporter, permease protein PhnE</fullName>
    </submittedName>
</protein>
<comment type="subcellular location">
    <subcellularLocation>
        <location evidence="1 7">Cell membrane</location>
        <topology evidence="1 7">Multi-pass membrane protein</topology>
    </subcellularLocation>
</comment>
<evidence type="ECO:0000256" key="1">
    <source>
        <dbReference type="ARBA" id="ARBA00004651"/>
    </source>
</evidence>
<evidence type="ECO:0000256" key="4">
    <source>
        <dbReference type="ARBA" id="ARBA00022692"/>
    </source>
</evidence>
<dbReference type="NCBIfam" id="TIGR01097">
    <property type="entry name" value="PhnE"/>
    <property type="match status" value="1"/>
</dbReference>
<dbReference type="Pfam" id="PF00528">
    <property type="entry name" value="BPD_transp_1"/>
    <property type="match status" value="1"/>
</dbReference>
<comment type="similarity">
    <text evidence="7">Belongs to the binding-protein-dependent transport system permease family.</text>
</comment>
<keyword evidence="10" id="KW-1185">Reference proteome</keyword>
<evidence type="ECO:0000259" key="8">
    <source>
        <dbReference type="PROSITE" id="PS50928"/>
    </source>
</evidence>
<dbReference type="CDD" id="cd06261">
    <property type="entry name" value="TM_PBP2"/>
    <property type="match status" value="1"/>
</dbReference>
<feature type="transmembrane region" description="Helical" evidence="7">
    <location>
        <begin position="101"/>
        <end position="124"/>
    </location>
</feature>
<evidence type="ECO:0000313" key="9">
    <source>
        <dbReference type="EMBL" id="QXM23433.1"/>
    </source>
</evidence>
<evidence type="ECO:0000256" key="2">
    <source>
        <dbReference type="ARBA" id="ARBA00022448"/>
    </source>
</evidence>
<evidence type="ECO:0000313" key="10">
    <source>
        <dbReference type="Proteomes" id="UP000694001"/>
    </source>
</evidence>